<evidence type="ECO:0000313" key="2">
    <source>
        <dbReference type="Proteomes" id="UP001275440"/>
    </source>
</evidence>
<accession>A0ABU3WTY6</accession>
<dbReference type="EMBL" id="WBMO01000005">
    <property type="protein sequence ID" value="MDV2477467.1"/>
    <property type="molecule type" value="Genomic_DNA"/>
</dbReference>
<sequence>MRAELESGLIDRLKQEHNFGTDEQLAAAIRCDVSDIEELRNGAEPSYVTILAIATVTGRETFDFVRRVAADAA</sequence>
<organism evidence="1 2">
    <name type="scientific">Rhodococcus zopfii</name>
    <dbReference type="NCBI Taxonomy" id="43772"/>
    <lineage>
        <taxon>Bacteria</taxon>
        <taxon>Bacillati</taxon>
        <taxon>Actinomycetota</taxon>
        <taxon>Actinomycetes</taxon>
        <taxon>Mycobacteriales</taxon>
        <taxon>Nocardiaceae</taxon>
        <taxon>Rhodococcus</taxon>
    </lineage>
</organism>
<protein>
    <submittedName>
        <fullName evidence="1">XRE family transcriptional regulator</fullName>
    </submittedName>
</protein>
<evidence type="ECO:0000313" key="1">
    <source>
        <dbReference type="EMBL" id="MDV2477467.1"/>
    </source>
</evidence>
<proteinExistence type="predicted"/>
<reference evidence="1 2" key="1">
    <citation type="submission" date="2019-10" db="EMBL/GenBank/DDBJ databases">
        <title>Draft Genome Assembly of Rhodococcus zopfii DSM44189.</title>
        <authorList>
            <person name="Sutton J.M."/>
            <person name="Akob D.M."/>
            <person name="Bushman T.J."/>
        </authorList>
    </citation>
    <scope>NUCLEOTIDE SEQUENCE [LARGE SCALE GENOMIC DNA]</scope>
    <source>
        <strain evidence="1 2">DSM 44189</strain>
    </source>
</reference>
<comment type="caution">
    <text evidence="1">The sequence shown here is derived from an EMBL/GenBank/DDBJ whole genome shotgun (WGS) entry which is preliminary data.</text>
</comment>
<keyword evidence="2" id="KW-1185">Reference proteome</keyword>
<dbReference type="Proteomes" id="UP001275440">
    <property type="component" value="Unassembled WGS sequence"/>
</dbReference>
<gene>
    <name evidence="1" type="ORF">F8M49_22465</name>
</gene>
<name>A0ABU3WTY6_9NOCA</name>